<evidence type="ECO:0000313" key="3">
    <source>
        <dbReference type="Proteomes" id="UP001497382"/>
    </source>
</evidence>
<protein>
    <submittedName>
        <fullName evidence="2">Uncharacterized protein</fullName>
    </submittedName>
</protein>
<gene>
    <name evidence="2" type="ORF">LARSCL_LOCUS8859</name>
</gene>
<comment type="caution">
    <text evidence="2">The sequence shown here is derived from an EMBL/GenBank/DDBJ whole genome shotgun (WGS) entry which is preliminary data.</text>
</comment>
<sequence length="240" mass="27335">MESIPQDMNLPKESDDGCIFGGKLESCKKLNCNASSPGNALEPAKQPTIEVSEAQPIRRVDKTNMSNGKEMAAIQTSSYVISPDTYKTLLENLYMARLWLLRGRNITMNQLGVYEEEATEHMQEIKRIIREEWENPEASAESLAQELVEVGTDVIRKQQALNRIAMEELLKNLDGLLNTLKSDVKAVKGLAEPEYEEESEQRSFTDLVFDYGHWCLFVMYVSIVLIMGLFHYLPAFEEYL</sequence>
<reference evidence="2 3" key="1">
    <citation type="submission" date="2024-04" db="EMBL/GenBank/DDBJ databases">
        <authorList>
            <person name="Rising A."/>
            <person name="Reimegard J."/>
            <person name="Sonavane S."/>
            <person name="Akerstrom W."/>
            <person name="Nylinder S."/>
            <person name="Hedman E."/>
            <person name="Kallberg Y."/>
        </authorList>
    </citation>
    <scope>NUCLEOTIDE SEQUENCE [LARGE SCALE GENOMIC DNA]</scope>
</reference>
<feature type="transmembrane region" description="Helical" evidence="1">
    <location>
        <begin position="211"/>
        <end position="233"/>
    </location>
</feature>
<keyword evidence="1" id="KW-0472">Membrane</keyword>
<keyword evidence="1" id="KW-1133">Transmembrane helix</keyword>
<accession>A0AAV1ZYC2</accession>
<keyword evidence="1" id="KW-0812">Transmembrane</keyword>
<keyword evidence="3" id="KW-1185">Reference proteome</keyword>
<evidence type="ECO:0000256" key="1">
    <source>
        <dbReference type="SAM" id="Phobius"/>
    </source>
</evidence>
<dbReference type="Proteomes" id="UP001497382">
    <property type="component" value="Unassembled WGS sequence"/>
</dbReference>
<dbReference type="EMBL" id="CAXIEN010000096">
    <property type="protein sequence ID" value="CAL1276821.1"/>
    <property type="molecule type" value="Genomic_DNA"/>
</dbReference>
<name>A0AAV1ZYC2_9ARAC</name>
<organism evidence="2 3">
    <name type="scientific">Larinioides sclopetarius</name>
    <dbReference type="NCBI Taxonomy" id="280406"/>
    <lineage>
        <taxon>Eukaryota</taxon>
        <taxon>Metazoa</taxon>
        <taxon>Ecdysozoa</taxon>
        <taxon>Arthropoda</taxon>
        <taxon>Chelicerata</taxon>
        <taxon>Arachnida</taxon>
        <taxon>Araneae</taxon>
        <taxon>Araneomorphae</taxon>
        <taxon>Entelegynae</taxon>
        <taxon>Araneoidea</taxon>
        <taxon>Araneidae</taxon>
        <taxon>Larinioides</taxon>
    </lineage>
</organism>
<evidence type="ECO:0000313" key="2">
    <source>
        <dbReference type="EMBL" id="CAL1276821.1"/>
    </source>
</evidence>
<proteinExistence type="predicted"/>
<dbReference type="AlphaFoldDB" id="A0AAV1ZYC2"/>